<dbReference type="STRING" id="158441.A0A226F6C3"/>
<dbReference type="PROSITE" id="PS50118">
    <property type="entry name" value="HMG_BOX_2"/>
    <property type="match status" value="1"/>
</dbReference>
<feature type="compositionally biased region" description="Polar residues" evidence="10">
    <location>
        <begin position="1430"/>
        <end position="1439"/>
    </location>
</feature>
<dbReference type="CDD" id="cd05520">
    <property type="entry name" value="Bromo_polybromo_III"/>
    <property type="match status" value="1"/>
</dbReference>
<dbReference type="InterPro" id="IPR009071">
    <property type="entry name" value="HMG_box_dom"/>
</dbReference>
<feature type="compositionally biased region" description="Basic and acidic residues" evidence="10">
    <location>
        <begin position="205"/>
        <end position="214"/>
    </location>
</feature>
<dbReference type="GO" id="GO:0016514">
    <property type="term" value="C:SWI/SNF complex"/>
    <property type="evidence" value="ECO:0007669"/>
    <property type="project" value="TreeGrafter"/>
</dbReference>
<feature type="domain" description="HMG box" evidence="12">
    <location>
        <begin position="1462"/>
        <end position="1530"/>
    </location>
</feature>
<dbReference type="InterPro" id="IPR018359">
    <property type="entry name" value="Bromodomain_CS"/>
</dbReference>
<evidence type="ECO:0000313" key="15">
    <source>
        <dbReference type="Proteomes" id="UP000198287"/>
    </source>
</evidence>
<dbReference type="PROSITE" id="PS51038">
    <property type="entry name" value="BAH"/>
    <property type="match status" value="2"/>
</dbReference>
<dbReference type="PRINTS" id="PR00503">
    <property type="entry name" value="BROMODOMAIN"/>
</dbReference>
<reference evidence="14 15" key="1">
    <citation type="submission" date="2015-12" db="EMBL/GenBank/DDBJ databases">
        <title>The genome of Folsomia candida.</title>
        <authorList>
            <person name="Faddeeva A."/>
            <person name="Derks M.F."/>
            <person name="Anvar Y."/>
            <person name="Smit S."/>
            <person name="Van Straalen N."/>
            <person name="Roelofs D."/>
        </authorList>
    </citation>
    <scope>NUCLEOTIDE SEQUENCE [LARGE SCALE GENOMIC DNA]</scope>
    <source>
        <strain evidence="14 15">VU population</strain>
        <tissue evidence="14">Whole body</tissue>
    </source>
</reference>
<dbReference type="InterPro" id="IPR013087">
    <property type="entry name" value="Znf_C2H2_type"/>
</dbReference>
<dbReference type="SUPFAM" id="SSF47095">
    <property type="entry name" value="HMG-box"/>
    <property type="match status" value="1"/>
</dbReference>
<organism evidence="14 15">
    <name type="scientific">Folsomia candida</name>
    <name type="common">Springtail</name>
    <dbReference type="NCBI Taxonomy" id="158441"/>
    <lineage>
        <taxon>Eukaryota</taxon>
        <taxon>Metazoa</taxon>
        <taxon>Ecdysozoa</taxon>
        <taxon>Arthropoda</taxon>
        <taxon>Hexapoda</taxon>
        <taxon>Collembola</taxon>
        <taxon>Entomobryomorpha</taxon>
        <taxon>Isotomoidea</taxon>
        <taxon>Isotomidae</taxon>
        <taxon>Proisotominae</taxon>
        <taxon>Folsomia</taxon>
    </lineage>
</organism>
<dbReference type="PANTHER" id="PTHR16062">
    <property type="entry name" value="SWI/SNF-RELATED"/>
    <property type="match status" value="1"/>
</dbReference>
<dbReference type="Gene3D" id="1.10.30.10">
    <property type="entry name" value="High mobility group box domain"/>
    <property type="match status" value="1"/>
</dbReference>
<keyword evidence="3" id="KW-0156">Chromatin regulator</keyword>
<feature type="domain" description="Bromo" evidence="11">
    <location>
        <begin position="624"/>
        <end position="694"/>
    </location>
</feature>
<keyword evidence="4" id="KW-0805">Transcription regulation</keyword>
<feature type="region of interest" description="Disordered" evidence="10">
    <location>
        <begin position="324"/>
        <end position="397"/>
    </location>
</feature>
<evidence type="ECO:0000259" key="12">
    <source>
        <dbReference type="PROSITE" id="PS50118"/>
    </source>
</evidence>
<dbReference type="PANTHER" id="PTHR16062:SF19">
    <property type="entry name" value="PROTEIN POLYBROMO-1"/>
    <property type="match status" value="1"/>
</dbReference>
<dbReference type="PROSITE" id="PS50014">
    <property type="entry name" value="BROMODOMAIN_2"/>
    <property type="match status" value="5"/>
</dbReference>
<evidence type="ECO:0000256" key="4">
    <source>
        <dbReference type="ARBA" id="ARBA00023015"/>
    </source>
</evidence>
<evidence type="ECO:0000259" key="13">
    <source>
        <dbReference type="PROSITE" id="PS51038"/>
    </source>
</evidence>
<dbReference type="InterPro" id="IPR001487">
    <property type="entry name" value="Bromodomain"/>
</dbReference>
<feature type="domain" description="Bromo" evidence="11">
    <location>
        <begin position="418"/>
        <end position="488"/>
    </location>
</feature>
<dbReference type="Gene3D" id="3.30.160.60">
    <property type="entry name" value="Classic Zinc Finger"/>
    <property type="match status" value="1"/>
</dbReference>
<dbReference type="Proteomes" id="UP000198287">
    <property type="component" value="Unassembled WGS sequence"/>
</dbReference>
<keyword evidence="2" id="KW-0677">Repeat</keyword>
<feature type="region of interest" description="Disordered" evidence="10">
    <location>
        <begin position="1"/>
        <end position="36"/>
    </location>
</feature>
<sequence>MFSGAGAASSKRRRTSMSSSASKEDETGEDLDYHDATSKRKRMMKLDPIEQCQHLYDIMRNHKKEDGTLLCEPFIRVPKRRQEPLYYEVVSNPMDMLRIQQKIKMDEYEDVDQMGLDFDLMLTNAKAFYKRSTPEYKDACDLWDLFGEHKCRLFDDASADGEGKGKIILKMGKLARRAAAAEARKPAIGGGGDDEETSESSSTTTDKDRHEDEKGDNVLFNQLEDLFTAIINAKDVDDRPLHTVFQLLPSRKKYPSYYEVTENPIDLKMIAMKIQQVEYTCLSEMEKDLLLMARNACAFNEPGSQIYKDAKTLKKVVASKKYEIEHGKPGTSTPGKSERIRNRRLRSGTSHSAVTAALQYEDDDEEEEDEEAEEESDDDEEHVEDEEEEEDEEEDAQGNIEDPMWALYEAVSTCVNPAGTLLAEPFKRLPSRRFYPDYYNEIKNPISLAQIKTRILRNEYVNLTQVQADLNVMFENAKAYNIPDSHLYKSAVKLQKLVHNKVQELLGPDGDESSNDDVIIPKRSATNTPIPTLSLEGDMIMDVVDEDEQGRSKVTNIKRSSGKSKTKDSLGSGGAQVVATTVPPSKSSPTKVEEKNLKTLAYREQLKKRFLVLYQVISDYTEPDGRSLISPFMEKPSRKMYPDYYSVINEPIDMISIKANIELEKYNSTDEIMKDFVLMFNNCRIYNEEGSLIYEDANKLEKVLRERARQLGADPTKPKLKKKKNPQMLLNQKKLLETVREHKDKNGRLLSAIFQKLPSKAEYPEYYEIIKNPIDLERIGNKQRNGTYETLEQISGDLMLMFDNACKFNEPDSSIYKDALILQRLVLQTKMSIVADDDGVPDVRAAVKEILISIFTSVYNHQDEEGRCFTDTMAELPEYDEADGTKIRAISLDLIKSRLDRGYYKRLDLFQRDMFLGFERARKLSRSDSQVFEDSVELQSFFIRTRDEMCGENGEILQSPALAYKLADFERSVETLRVEKKAQELPQDEDIPIVEKKDEAVESQSSQSESYNEQTFSIGDFVYVTPTPPAMDNSSSDGSTASATSKSTVQPHIANIQKLWTAPDGIKWFEGIWFYRPDQTYHVPTRKFLEKEVFRSEVRTTAMLSEIIGKCWVMTVKGREYFHYAPEGYADEDVYVCEYRYSTKARSFCKLKSWAFDSDRVKLIPRPKPLEPVRVASVFKERFEKHRDELQQLDDSDKAPPELYPNIELPLVVGKEGLRYYEQFSLSCGPIRSGDFVLVRVASSSSSENAKKLVARVDSMWADAIGTTFFHGPWFTSLSEISPANVPQGRVFYKNEIFQSSIEDTNPLLSICGKCCVLDLDEYIKMRPTEVPETDVYVCESLYDEARRQVKKFEGLKKYQYMDPRVHRDELFMFRRPITLAKVDLDGSVIPAGPEMPRLKAAMKVEPLMAGIKLELDSLMDDSLESPPSIGSNSETTGSVIGIPIGPMTPSGTTKKQSNKTGKKLVTGYILYSSEVRRGITERNSTSSFGEISRMVGQEWKKLPRSEKQKYEERAAKMNEEKEAAIAKGIDPGTIGPGSQRFKENASKQAAADSEFVAAAAALKRDPDWIFECVWDGCEWQFEDALDLIEHCVQEPKGHVPSFFKDSNDTHFQCKWTNCARIKKTVKSFPTLNRLLKHVREIHILKGNGRIIHPEMRSKLFRASRNPKPRPAAVATMHTPSIPHGPSGLQQSNIVINAGMQQSNVLLPAPSPTLGSEFCLVENVSNEYNFCSYLLNTLVVCVCVSCFLINFKGYDIIVNDLAAIVGASGVGQVMPQMQPQVIVRAGPPPEPLFVTVPPRPQKLLHSEAYIRYIESLHSNKKPEWDKTLHASKETVKTDEDKLPSQWLGNGAGAHTSVTDALWALRDFMMRDCLNLSKNIHFKNF</sequence>
<dbReference type="CDD" id="cd04717">
    <property type="entry name" value="BAH_polybromo"/>
    <property type="match status" value="1"/>
</dbReference>
<dbReference type="Pfam" id="PF00505">
    <property type="entry name" value="HMG_box"/>
    <property type="match status" value="1"/>
</dbReference>
<evidence type="ECO:0000256" key="1">
    <source>
        <dbReference type="ARBA" id="ARBA00004123"/>
    </source>
</evidence>
<dbReference type="GO" id="GO:0006338">
    <property type="term" value="P:chromatin remodeling"/>
    <property type="evidence" value="ECO:0007669"/>
    <property type="project" value="InterPro"/>
</dbReference>
<keyword evidence="15" id="KW-1185">Reference proteome</keyword>
<dbReference type="PROSITE" id="PS00633">
    <property type="entry name" value="BROMODOMAIN_1"/>
    <property type="match status" value="3"/>
</dbReference>
<evidence type="ECO:0000256" key="9">
    <source>
        <dbReference type="PROSITE-ProRule" id="PRU00267"/>
    </source>
</evidence>
<feature type="region of interest" description="Disordered" evidence="10">
    <location>
        <begin position="987"/>
        <end position="1010"/>
    </location>
</feature>
<gene>
    <name evidence="14" type="ORF">Fcan01_03078</name>
</gene>
<accession>A0A226F6C3</accession>
<dbReference type="FunFam" id="1.20.920.10:FF:000006">
    <property type="entry name" value="protein polybromo-1 isoform X1"/>
    <property type="match status" value="1"/>
</dbReference>
<dbReference type="EMBL" id="LNIX01000001">
    <property type="protein sequence ID" value="OXA64426.1"/>
    <property type="molecule type" value="Genomic_DNA"/>
</dbReference>
<dbReference type="FunFam" id="1.20.920.10:FF:000064">
    <property type="entry name" value="Polybromo 1"/>
    <property type="match status" value="1"/>
</dbReference>
<dbReference type="SUPFAM" id="SSF47370">
    <property type="entry name" value="Bromodomain"/>
    <property type="match status" value="6"/>
</dbReference>
<feature type="compositionally biased region" description="Acidic residues" evidence="10">
    <location>
        <begin position="360"/>
        <end position="396"/>
    </location>
</feature>
<dbReference type="GO" id="GO:0016586">
    <property type="term" value="C:RSC-type complex"/>
    <property type="evidence" value="ECO:0007669"/>
    <property type="project" value="InterPro"/>
</dbReference>
<feature type="DNA-binding region" description="HMG box" evidence="9">
    <location>
        <begin position="1462"/>
        <end position="1530"/>
    </location>
</feature>
<name>A0A226F6C3_FOLCA</name>
<evidence type="ECO:0000256" key="2">
    <source>
        <dbReference type="ARBA" id="ARBA00022737"/>
    </source>
</evidence>
<feature type="domain" description="BAH" evidence="13">
    <location>
        <begin position="1229"/>
        <end position="1354"/>
    </location>
</feature>
<evidence type="ECO:0000256" key="7">
    <source>
        <dbReference type="ARBA" id="ARBA00023242"/>
    </source>
</evidence>
<dbReference type="CDD" id="cd05524">
    <property type="entry name" value="Bromo_polybromo_I"/>
    <property type="match status" value="1"/>
</dbReference>
<feature type="region of interest" description="Disordered" evidence="10">
    <location>
        <begin position="1423"/>
        <end position="1460"/>
    </location>
</feature>
<feature type="domain" description="Bromo" evidence="11">
    <location>
        <begin position="746"/>
        <end position="816"/>
    </location>
</feature>
<feature type="region of interest" description="Disordered" evidence="10">
    <location>
        <begin position="1027"/>
        <end position="1047"/>
    </location>
</feature>
<dbReference type="Gene3D" id="2.30.30.490">
    <property type="match status" value="2"/>
</dbReference>
<dbReference type="OrthoDB" id="10009055at2759"/>
<evidence type="ECO:0000313" key="14">
    <source>
        <dbReference type="EMBL" id="OXA64426.1"/>
    </source>
</evidence>
<dbReference type="SMART" id="SM00398">
    <property type="entry name" value="HMG"/>
    <property type="match status" value="1"/>
</dbReference>
<dbReference type="InterPro" id="IPR036427">
    <property type="entry name" value="Bromodomain-like_sf"/>
</dbReference>
<dbReference type="Gene3D" id="1.20.920.10">
    <property type="entry name" value="Bromodomain-like"/>
    <property type="match status" value="6"/>
</dbReference>
<keyword evidence="9" id="KW-0238">DNA-binding</keyword>
<dbReference type="InterPro" id="IPR037382">
    <property type="entry name" value="Rsc/polybromo"/>
</dbReference>
<evidence type="ECO:0000256" key="10">
    <source>
        <dbReference type="SAM" id="MobiDB-lite"/>
    </source>
</evidence>
<comment type="subcellular location">
    <subcellularLocation>
        <location evidence="1">Nucleus</location>
    </subcellularLocation>
</comment>
<dbReference type="SMART" id="SM00297">
    <property type="entry name" value="BROMO"/>
    <property type="match status" value="6"/>
</dbReference>
<feature type="domain" description="Bromo" evidence="11">
    <location>
        <begin position="66"/>
        <end position="136"/>
    </location>
</feature>
<keyword evidence="7 9" id="KW-0539">Nucleus</keyword>
<dbReference type="SMART" id="SM00355">
    <property type="entry name" value="ZnF_C2H2"/>
    <property type="match status" value="2"/>
</dbReference>
<dbReference type="CDD" id="cd05526">
    <property type="entry name" value="Bromo_polybromo_VI"/>
    <property type="match status" value="1"/>
</dbReference>
<evidence type="ECO:0000256" key="8">
    <source>
        <dbReference type="PROSITE-ProRule" id="PRU00035"/>
    </source>
</evidence>
<dbReference type="GO" id="GO:0003677">
    <property type="term" value="F:DNA binding"/>
    <property type="evidence" value="ECO:0007669"/>
    <property type="project" value="UniProtKB-UniRule"/>
</dbReference>
<keyword evidence="6" id="KW-0804">Transcription</keyword>
<dbReference type="GO" id="GO:0003682">
    <property type="term" value="F:chromatin binding"/>
    <property type="evidence" value="ECO:0007669"/>
    <property type="project" value="InterPro"/>
</dbReference>
<evidence type="ECO:0000256" key="3">
    <source>
        <dbReference type="ARBA" id="ARBA00022853"/>
    </source>
</evidence>
<dbReference type="InterPro" id="IPR001025">
    <property type="entry name" value="BAH_dom"/>
</dbReference>
<feature type="region of interest" description="Disordered" evidence="10">
    <location>
        <begin position="182"/>
        <end position="214"/>
    </location>
</feature>
<protein>
    <submittedName>
        <fullName evidence="14">Protein polybromo-1</fullName>
    </submittedName>
</protein>
<evidence type="ECO:0000256" key="6">
    <source>
        <dbReference type="ARBA" id="ARBA00023163"/>
    </source>
</evidence>
<feature type="compositionally biased region" description="Polar residues" evidence="10">
    <location>
        <begin position="578"/>
        <end position="590"/>
    </location>
</feature>
<dbReference type="InterPro" id="IPR036910">
    <property type="entry name" value="HMG_box_dom_sf"/>
</dbReference>
<dbReference type="SMART" id="SM00439">
    <property type="entry name" value="BAH"/>
    <property type="match status" value="2"/>
</dbReference>
<dbReference type="Pfam" id="PF00439">
    <property type="entry name" value="Bromodomain"/>
    <property type="match status" value="6"/>
</dbReference>
<dbReference type="GO" id="GO:0006368">
    <property type="term" value="P:transcription elongation by RNA polymerase II"/>
    <property type="evidence" value="ECO:0007669"/>
    <property type="project" value="TreeGrafter"/>
</dbReference>
<comment type="caution">
    <text evidence="14">The sequence shown here is derived from an EMBL/GenBank/DDBJ whole genome shotgun (WGS) entry which is preliminary data.</text>
</comment>
<dbReference type="CDD" id="cd05517">
    <property type="entry name" value="Bromo_polybromo_II"/>
    <property type="match status" value="1"/>
</dbReference>
<feature type="region of interest" description="Disordered" evidence="10">
    <location>
        <begin position="547"/>
        <end position="591"/>
    </location>
</feature>
<proteinExistence type="predicted"/>
<feature type="domain" description="Bromo" evidence="11">
    <location>
        <begin position="237"/>
        <end position="307"/>
    </location>
</feature>
<dbReference type="Pfam" id="PF01426">
    <property type="entry name" value="BAH"/>
    <property type="match status" value="2"/>
</dbReference>
<dbReference type="InterPro" id="IPR043151">
    <property type="entry name" value="BAH_sf"/>
</dbReference>
<feature type="compositionally biased region" description="Low complexity" evidence="10">
    <location>
        <begin position="1034"/>
        <end position="1047"/>
    </location>
</feature>
<feature type="domain" description="BAH" evidence="13">
    <location>
        <begin position="1014"/>
        <end position="1152"/>
    </location>
</feature>
<evidence type="ECO:0000256" key="5">
    <source>
        <dbReference type="ARBA" id="ARBA00023117"/>
    </source>
</evidence>
<evidence type="ECO:0000259" key="11">
    <source>
        <dbReference type="PROSITE" id="PS50014"/>
    </source>
</evidence>
<keyword evidence="5 8" id="KW-0103">Bromodomain</keyword>
<dbReference type="OMA" id="WQFYETL"/>